<feature type="domain" description="DUF6444" evidence="3">
    <location>
        <begin position="24"/>
        <end position="94"/>
    </location>
</feature>
<feature type="domain" description="Transposase IS66 central" evidence="2">
    <location>
        <begin position="172"/>
        <end position="438"/>
    </location>
</feature>
<feature type="compositionally biased region" description="Low complexity" evidence="1">
    <location>
        <begin position="53"/>
        <end position="63"/>
    </location>
</feature>
<dbReference type="EMBL" id="MH908884">
    <property type="protein sequence ID" value="AYM52798.1"/>
    <property type="molecule type" value="Genomic_DNA"/>
</dbReference>
<dbReference type="InterPro" id="IPR045618">
    <property type="entry name" value="DUF6444"/>
</dbReference>
<dbReference type="Pfam" id="PF03050">
    <property type="entry name" value="DDE_Tnp_IS66"/>
    <property type="match status" value="1"/>
</dbReference>
<dbReference type="NCBIfam" id="NF033517">
    <property type="entry name" value="transpos_IS66"/>
    <property type="match status" value="1"/>
</dbReference>
<dbReference type="PANTHER" id="PTHR33678:SF2">
    <property type="match status" value="1"/>
</dbReference>
<dbReference type="AlphaFoldDB" id="A0A3S7UVL5"/>
<dbReference type="InterPro" id="IPR052344">
    <property type="entry name" value="Transposase-related"/>
</dbReference>
<dbReference type="PANTHER" id="PTHR33678">
    <property type="entry name" value="BLL1576 PROTEIN"/>
    <property type="match status" value="1"/>
</dbReference>
<evidence type="ECO:0000256" key="1">
    <source>
        <dbReference type="SAM" id="MobiDB-lite"/>
    </source>
</evidence>
<organism evidence="4">
    <name type="scientific">Simulacricoccus ruber</name>
    <dbReference type="NCBI Taxonomy" id="2303410"/>
    <lineage>
        <taxon>Bacteria</taxon>
        <taxon>Pseudomonadati</taxon>
        <taxon>Myxococcota</taxon>
        <taxon>Myxococcia</taxon>
        <taxon>Myxococcales</taxon>
        <taxon>Cystobacterineae</taxon>
        <taxon>Myxococcaceae</taxon>
        <taxon>Simulacricoccus</taxon>
    </lineage>
</organism>
<dbReference type="InterPro" id="IPR004291">
    <property type="entry name" value="Transposase_IS66_central"/>
</dbReference>
<proteinExistence type="predicted"/>
<dbReference type="Pfam" id="PF20042">
    <property type="entry name" value="DUF6444"/>
    <property type="match status" value="1"/>
</dbReference>
<name>A0A3S7UVL5_9BACT</name>
<sequence length="491" mass="54292">MAADPRDVRIAELERLLGAALLRIEQQEARIAAQEAVIAQQGARISELEAQLRSTSRNSSRPPSSDPPGTLPRRQAPTGRKPGGQPGHKGRKRELLPPDKVSECVVVPAPSRCTGCSGALLQLPGAPPARVHQVVELPRFTPHVTQYELHAGWCAGCNVWRGASLPPGVPEGSFGPRLTAFIALATGRFRLSKRLVQELLSDVLGVELALGSVSNLEQGVSSALAAPVQAAREYVQRQPCVHQDETGWWQKHTRAWLWVASTAAVAVFVVVKSRGTQVAKRMLGEDFAGVLVSDRWCAYAWVHALRRQVCWAHLVREFEGFCERGREARRLGELLLSEASVMFEWWHLARDGLLQRATLQKKMRPLMREVERLLAEVADVCPKKVAGTARQILKLKDALWTYVYVEGVEPTNNRAERDLRHAVLWRKTSFGTHSEDGSRFVERILTAVMSLRKQQRNVLDYLTEALEAQAHGRAAPSLLPGAEGQLTRAAA</sequence>
<evidence type="ECO:0000259" key="2">
    <source>
        <dbReference type="Pfam" id="PF03050"/>
    </source>
</evidence>
<evidence type="ECO:0000259" key="3">
    <source>
        <dbReference type="Pfam" id="PF20042"/>
    </source>
</evidence>
<feature type="region of interest" description="Disordered" evidence="1">
    <location>
        <begin position="50"/>
        <end position="95"/>
    </location>
</feature>
<accession>A0A3S7UVL5</accession>
<protein>
    <submittedName>
        <fullName evidence="4">Transposase IS66 family protein</fullName>
    </submittedName>
</protein>
<reference evidence="4" key="1">
    <citation type="journal article" date="2018" name="J. Ind. Microbiol. Biotechnol.">
        <title>Genome mining reveals uncommon alkylpyrones as type III PKS products from myxobacteria.</title>
        <authorList>
            <person name="Hug J.J."/>
            <person name="Panter F."/>
            <person name="Krug D."/>
            <person name="Muller R."/>
        </authorList>
    </citation>
    <scope>NUCLEOTIDE SEQUENCE</scope>
    <source>
        <strain evidence="4">MCy10636</strain>
    </source>
</reference>
<evidence type="ECO:0000313" key="4">
    <source>
        <dbReference type="EMBL" id="AYM52798.1"/>
    </source>
</evidence>